<dbReference type="EMBL" id="JACGBB010000004">
    <property type="protein sequence ID" value="MBZ7987115.1"/>
    <property type="molecule type" value="Genomic_DNA"/>
</dbReference>
<dbReference type="PANTHER" id="PTHR42935:SF1">
    <property type="entry name" value="SLR0930 PROTEIN"/>
    <property type="match status" value="1"/>
</dbReference>
<dbReference type="SUPFAM" id="SSF52540">
    <property type="entry name" value="P-loop containing nucleoside triphosphate hydrolases"/>
    <property type="match status" value="1"/>
</dbReference>
<evidence type="ECO:0000313" key="1">
    <source>
        <dbReference type="EMBL" id="MBZ7987115.1"/>
    </source>
</evidence>
<proteinExistence type="predicted"/>
<accession>A0ABS7WQT0</accession>
<dbReference type="PANTHER" id="PTHR42935">
    <property type="entry name" value="SLR0930 PROTEIN"/>
    <property type="match status" value="1"/>
</dbReference>
<protein>
    <submittedName>
        <fullName evidence="1">DUF815 domain-containing protein</fullName>
    </submittedName>
</protein>
<dbReference type="Gene3D" id="3.40.50.300">
    <property type="entry name" value="P-loop containing nucleotide triphosphate hydrolases"/>
    <property type="match status" value="1"/>
</dbReference>
<name>A0ABS7WQT0_9BACT</name>
<dbReference type="InterPro" id="IPR027417">
    <property type="entry name" value="P-loop_NTPase"/>
</dbReference>
<dbReference type="CDD" id="cd00009">
    <property type="entry name" value="AAA"/>
    <property type="match status" value="1"/>
</dbReference>
<comment type="caution">
    <text evidence="1">The sequence shown here is derived from an EMBL/GenBank/DDBJ whole genome shotgun (WGS) entry which is preliminary data.</text>
</comment>
<sequence length="240" mass="28164">MINLSQFFAASYRKKTNSYKGITRLDFPSKKDLLFLDDEFDILKDNLNNFISNKFFHHCLLAGAKGCGKTSLIKAVFKEFIGTKLRVIELFKDDLSELRYILDELEQENYKIVIFIDDISFNTHDSDYKNLKPLLEGGLESLSNNILFILSSNYKNLVKHTHNNDADFIDEADERFALKERFGIWLYFYPFTQEQYLKIVQLYLGYIDENIKKKALEFSNTKGSRDGRIARQFALSYKIY</sequence>
<dbReference type="InterPro" id="IPR008533">
    <property type="entry name" value="DUF815"/>
</dbReference>
<dbReference type="RefSeq" id="WP_172233471.1">
    <property type="nucleotide sequence ID" value="NZ_CP035946.1"/>
</dbReference>
<reference evidence="1 2" key="1">
    <citation type="submission" date="2020-07" db="EMBL/GenBank/DDBJ databases">
        <title>Transfer of Campylobacter canadensis to the novel genus Avispirillum gen. nov., that also includes two novel species recovered from migratory waterfowl: Avispirillum anseris sp. nov. and Avispirillum brantae sp. nov.</title>
        <authorList>
            <person name="Miller W.G."/>
            <person name="Chapman M.H."/>
            <person name="Yee E."/>
            <person name="Inglis G.D."/>
        </authorList>
    </citation>
    <scope>NUCLEOTIDE SEQUENCE [LARGE SCALE GENOMIC DNA]</scope>
    <source>
        <strain evidence="1 2">L283</strain>
    </source>
</reference>
<evidence type="ECO:0000313" key="2">
    <source>
        <dbReference type="Proteomes" id="UP000786183"/>
    </source>
</evidence>
<keyword evidence="2" id="KW-1185">Reference proteome</keyword>
<gene>
    <name evidence="1" type="ORF">AVCANL283_03150</name>
</gene>
<dbReference type="Pfam" id="PF05673">
    <property type="entry name" value="DUF815"/>
    <property type="match status" value="1"/>
</dbReference>
<dbReference type="Proteomes" id="UP000786183">
    <property type="component" value="Unassembled WGS sequence"/>
</dbReference>
<organism evidence="1 2">
    <name type="scientific">Campylobacter canadensis</name>
    <dbReference type="NCBI Taxonomy" id="449520"/>
    <lineage>
        <taxon>Bacteria</taxon>
        <taxon>Pseudomonadati</taxon>
        <taxon>Campylobacterota</taxon>
        <taxon>Epsilonproteobacteria</taxon>
        <taxon>Campylobacterales</taxon>
        <taxon>Campylobacteraceae</taxon>
        <taxon>Campylobacter</taxon>
    </lineage>
</organism>